<feature type="compositionally biased region" description="Basic residues" evidence="1">
    <location>
        <begin position="122"/>
        <end position="135"/>
    </location>
</feature>
<evidence type="ECO:0000313" key="3">
    <source>
        <dbReference type="EMBL" id="KIL58159.1"/>
    </source>
</evidence>
<dbReference type="EMBL" id="KN818345">
    <property type="protein sequence ID" value="KIL58159.1"/>
    <property type="molecule type" value="Genomic_DNA"/>
</dbReference>
<evidence type="ECO:0000256" key="1">
    <source>
        <dbReference type="SAM" id="MobiDB-lite"/>
    </source>
</evidence>
<reference evidence="2 4" key="1">
    <citation type="submission" date="2014-04" db="EMBL/GenBank/DDBJ databases">
        <title>Evolutionary Origins and Diversification of the Mycorrhizal Mutualists.</title>
        <authorList>
            <consortium name="DOE Joint Genome Institute"/>
            <consortium name="Mycorrhizal Genomics Consortium"/>
            <person name="Kohler A."/>
            <person name="Kuo A."/>
            <person name="Nagy L.G."/>
            <person name="Floudas D."/>
            <person name="Copeland A."/>
            <person name="Barry K.W."/>
            <person name="Cichocki N."/>
            <person name="Veneault-Fourrey C."/>
            <person name="LaButti K."/>
            <person name="Lindquist E.A."/>
            <person name="Lipzen A."/>
            <person name="Lundell T."/>
            <person name="Morin E."/>
            <person name="Murat C."/>
            <person name="Riley R."/>
            <person name="Ohm R."/>
            <person name="Sun H."/>
            <person name="Tunlid A."/>
            <person name="Henrissat B."/>
            <person name="Grigoriev I.V."/>
            <person name="Hibbett D.S."/>
            <person name="Martin F."/>
        </authorList>
    </citation>
    <scope>NUCLEOTIDE SEQUENCE [LARGE SCALE GENOMIC DNA]</scope>
    <source>
        <strain evidence="2 4">Koide BX008</strain>
    </source>
</reference>
<dbReference type="Proteomes" id="UP000054549">
    <property type="component" value="Unassembled WGS sequence"/>
</dbReference>
<dbReference type="AlphaFoldDB" id="A0A0C2RXD4"/>
<dbReference type="HOGENOM" id="CLU_1885241_0_0_1"/>
<evidence type="ECO:0000313" key="2">
    <source>
        <dbReference type="EMBL" id="KIL54980.1"/>
    </source>
</evidence>
<dbReference type="EMBL" id="KN818588">
    <property type="protein sequence ID" value="KIL54980.1"/>
    <property type="molecule type" value="Genomic_DNA"/>
</dbReference>
<feature type="compositionally biased region" description="Low complexity" evidence="1">
    <location>
        <begin position="110"/>
        <end position="121"/>
    </location>
</feature>
<protein>
    <submittedName>
        <fullName evidence="2">Uncharacterized protein</fullName>
    </submittedName>
</protein>
<name>A0A0C2RXD4_AMAMK</name>
<keyword evidence="4" id="KW-1185">Reference proteome</keyword>
<sequence>MPTFGVSLRRRTSVPLSDFPVQCQQGCVPAINAINTCTSSSCVRVPTVDSSLAYCVSCSVNADPTPSIIQSGQQLLDSKQDSTSLLAPLSVDCHFELPFLQRITTSAKAQASPLSASPSQIRRQRRQAQARVRLP</sequence>
<gene>
    <name evidence="3" type="ORF">M378DRAFT_170883</name>
    <name evidence="2" type="ORF">M378DRAFT_173922</name>
</gene>
<accession>A0A0C2RXD4</accession>
<proteinExistence type="predicted"/>
<dbReference type="OrthoDB" id="3059855at2759"/>
<feature type="region of interest" description="Disordered" evidence="1">
    <location>
        <begin position="110"/>
        <end position="135"/>
    </location>
</feature>
<organism evidence="2 4">
    <name type="scientific">Amanita muscaria (strain Koide BX008)</name>
    <dbReference type="NCBI Taxonomy" id="946122"/>
    <lineage>
        <taxon>Eukaryota</taxon>
        <taxon>Fungi</taxon>
        <taxon>Dikarya</taxon>
        <taxon>Basidiomycota</taxon>
        <taxon>Agaricomycotina</taxon>
        <taxon>Agaricomycetes</taxon>
        <taxon>Agaricomycetidae</taxon>
        <taxon>Agaricales</taxon>
        <taxon>Pluteineae</taxon>
        <taxon>Amanitaceae</taxon>
        <taxon>Amanita</taxon>
    </lineage>
</organism>
<evidence type="ECO:0000313" key="4">
    <source>
        <dbReference type="Proteomes" id="UP000054549"/>
    </source>
</evidence>